<comment type="caution">
    <text evidence="1">The sequence shown here is derived from an EMBL/GenBank/DDBJ whole genome shotgun (WGS) entry which is preliminary data.</text>
</comment>
<organism evidence="1 2">
    <name type="scientific">Candidatus Buchananbacteria bacterium RBG_13_39_9</name>
    <dbReference type="NCBI Taxonomy" id="1797531"/>
    <lineage>
        <taxon>Bacteria</taxon>
        <taxon>Candidatus Buchananiibacteriota</taxon>
    </lineage>
</organism>
<sequence>MKQGLNQRVIKRFPLNYKMYILNTYQDISDPLRGALEKKKVNQLTELDRRKTMAKYFVKRESGKVECTKEEAKIWEKYGFEVEIVWDLQDFNSNLSDPDLAVAFC</sequence>
<accession>A0A1G1XQW2</accession>
<dbReference type="Proteomes" id="UP000176260">
    <property type="component" value="Unassembled WGS sequence"/>
</dbReference>
<protein>
    <submittedName>
        <fullName evidence="1">Uncharacterized protein</fullName>
    </submittedName>
</protein>
<dbReference type="AlphaFoldDB" id="A0A1G1XQW2"/>
<dbReference type="EMBL" id="MHIA01000013">
    <property type="protein sequence ID" value="OGY42483.1"/>
    <property type="molecule type" value="Genomic_DNA"/>
</dbReference>
<evidence type="ECO:0000313" key="2">
    <source>
        <dbReference type="Proteomes" id="UP000176260"/>
    </source>
</evidence>
<evidence type="ECO:0000313" key="1">
    <source>
        <dbReference type="EMBL" id="OGY42483.1"/>
    </source>
</evidence>
<reference evidence="1 2" key="1">
    <citation type="journal article" date="2016" name="Nat. Commun.">
        <title>Thousands of microbial genomes shed light on interconnected biogeochemical processes in an aquifer system.</title>
        <authorList>
            <person name="Anantharaman K."/>
            <person name="Brown C.T."/>
            <person name="Hug L.A."/>
            <person name="Sharon I."/>
            <person name="Castelle C.J."/>
            <person name="Probst A.J."/>
            <person name="Thomas B.C."/>
            <person name="Singh A."/>
            <person name="Wilkins M.J."/>
            <person name="Karaoz U."/>
            <person name="Brodie E.L."/>
            <person name="Williams K.H."/>
            <person name="Hubbard S.S."/>
            <person name="Banfield J.F."/>
        </authorList>
    </citation>
    <scope>NUCLEOTIDE SEQUENCE [LARGE SCALE GENOMIC DNA]</scope>
</reference>
<gene>
    <name evidence="1" type="ORF">A2Y67_00415</name>
</gene>
<proteinExistence type="predicted"/>
<name>A0A1G1XQW2_9BACT</name>